<dbReference type="InterPro" id="IPR002988">
    <property type="entry name" value="GA_module"/>
</dbReference>
<dbReference type="Gene3D" id="1.20.5.420">
    <property type="entry name" value="Immunoglobulin FC, subunit C"/>
    <property type="match status" value="1"/>
</dbReference>
<dbReference type="Pfam" id="PF01468">
    <property type="entry name" value="GA"/>
    <property type="match status" value="1"/>
</dbReference>
<accession>A0A1T4LP08</accession>
<feature type="domain" description="Protein G-related albumin-binding (GA) module" evidence="2">
    <location>
        <begin position="34"/>
        <end position="79"/>
    </location>
</feature>
<sequence length="548" mass="62070">MKLKKTLFPLLGTTIILAPIAISASCDNNNSIVEDKQKANEKIDAFTYIKDESKAKFKKSIENSKTKDEINSILSQAAAEDIANKTDFLKSELNKVLDKNPIFKDASLFNSAEALDKLKGQDYRKYLVFDELNKQVLDYTITNTPTKKAPLEAGKTYTINLKVKVFVKEQPEISFEKDYTLSGFTNTIQEINNLSKLQKFIETASLQVANKPIEELQNSDITINTTTPEEKDIKIDIASYGLSADKKILNVVLQFSLVSDPETMIEKTFSVKWNNAKFVKLENTVEVKKALDLSLADIQVKYDISEKPMKEVFASWAKEDKILADKYDDSNFTFSVKPNSLRPHFDVVKEKFKDIKVNNLSLDIKLTSKSNPEISGTKSVTITGFRVPAALRNPNPATISNNTTTDVATGTIVYNENVLELYTDSKASVTQYIKLELPKIPDNLSKEEEYFRKDVLNLRNKMIQNLFIERGKVKIIKPGITNQHKVYISRIIFRLDSLYLGVTPYAKEYLELFDGPVIKDITDKKGTYVENVNYIIYVANRTIKNGNT</sequence>
<name>A0A1T4LP08_9BACT</name>
<dbReference type="RefSeq" id="WP_078747220.1">
    <property type="nucleotide sequence ID" value="NZ_CP137850.1"/>
</dbReference>
<evidence type="ECO:0000313" key="4">
    <source>
        <dbReference type="Proteomes" id="UP000190389"/>
    </source>
</evidence>
<protein>
    <submittedName>
        <fullName evidence="3">GA module</fullName>
    </submittedName>
</protein>
<dbReference type="AlphaFoldDB" id="A0A1T4LP08"/>
<evidence type="ECO:0000256" key="1">
    <source>
        <dbReference type="SAM" id="SignalP"/>
    </source>
</evidence>
<organism evidence="3 4">
    <name type="scientific">Mycoplasmopsis verecunda</name>
    <dbReference type="NCBI Taxonomy" id="171291"/>
    <lineage>
        <taxon>Bacteria</taxon>
        <taxon>Bacillati</taxon>
        <taxon>Mycoplasmatota</taxon>
        <taxon>Mycoplasmoidales</taxon>
        <taxon>Metamycoplasmataceae</taxon>
        <taxon>Mycoplasmopsis</taxon>
    </lineage>
</organism>
<dbReference type="STRING" id="171291.SAMN02745154_00501"/>
<keyword evidence="4" id="KW-1185">Reference proteome</keyword>
<dbReference type="Proteomes" id="UP000190389">
    <property type="component" value="Unassembled WGS sequence"/>
</dbReference>
<proteinExistence type="predicted"/>
<reference evidence="4" key="1">
    <citation type="submission" date="2017-02" db="EMBL/GenBank/DDBJ databases">
        <authorList>
            <person name="Varghese N."/>
            <person name="Submissions S."/>
        </authorList>
    </citation>
    <scope>NUCLEOTIDE SEQUENCE [LARGE SCALE GENOMIC DNA]</scope>
    <source>
        <strain evidence="4">ATCC 27862</strain>
    </source>
</reference>
<gene>
    <name evidence="3" type="ORF">SAMN02745154_00501</name>
</gene>
<evidence type="ECO:0000313" key="3">
    <source>
        <dbReference type="EMBL" id="SJZ56356.1"/>
    </source>
</evidence>
<feature type="chain" id="PRO_5013273055" evidence="1">
    <location>
        <begin position="25"/>
        <end position="548"/>
    </location>
</feature>
<dbReference type="EMBL" id="FUXF01000017">
    <property type="protein sequence ID" value="SJZ56356.1"/>
    <property type="molecule type" value="Genomic_DNA"/>
</dbReference>
<evidence type="ECO:0000259" key="2">
    <source>
        <dbReference type="Pfam" id="PF01468"/>
    </source>
</evidence>
<keyword evidence="1" id="KW-0732">Signal</keyword>
<dbReference type="PROSITE" id="PS51257">
    <property type="entry name" value="PROKAR_LIPOPROTEIN"/>
    <property type="match status" value="1"/>
</dbReference>
<feature type="signal peptide" evidence="1">
    <location>
        <begin position="1"/>
        <end position="24"/>
    </location>
</feature>